<accession>A0A553NQT9</accession>
<reference evidence="4 5" key="1">
    <citation type="journal article" date="2018" name="Nat. Ecol. Evol.">
        <title>Genomic signatures of mitonuclear coevolution across populations of Tigriopus californicus.</title>
        <authorList>
            <person name="Barreto F.S."/>
            <person name="Watson E.T."/>
            <person name="Lima T.G."/>
            <person name="Willett C.S."/>
            <person name="Edmands S."/>
            <person name="Li W."/>
            <person name="Burton R.S."/>
        </authorList>
    </citation>
    <scope>NUCLEOTIDE SEQUENCE [LARGE SCALE GENOMIC DNA]</scope>
    <source>
        <strain evidence="4 5">San Diego</strain>
    </source>
</reference>
<evidence type="ECO:0000313" key="5">
    <source>
        <dbReference type="Proteomes" id="UP000318571"/>
    </source>
</evidence>
<dbReference type="OMA" id="ANTSHFC"/>
<dbReference type="STRING" id="6832.A0A553NQT9"/>
<dbReference type="GO" id="GO:0017111">
    <property type="term" value="F:ribonucleoside triphosphate phosphatase activity"/>
    <property type="evidence" value="ECO:0007669"/>
    <property type="project" value="TreeGrafter"/>
</dbReference>
<evidence type="ECO:0008006" key="6">
    <source>
        <dbReference type="Google" id="ProtNLM"/>
    </source>
</evidence>
<dbReference type="GO" id="GO:0045134">
    <property type="term" value="F:UDP phosphatase activity"/>
    <property type="evidence" value="ECO:0007669"/>
    <property type="project" value="TreeGrafter"/>
</dbReference>
<dbReference type="Pfam" id="PF01150">
    <property type="entry name" value="GDA1_CD39"/>
    <property type="match status" value="1"/>
</dbReference>
<gene>
    <name evidence="4" type="ORF">TCAL_05165</name>
</gene>
<dbReference type="AlphaFoldDB" id="A0A553NQT9"/>
<keyword evidence="5" id="KW-1185">Reference proteome</keyword>
<keyword evidence="2" id="KW-0378">Hydrolase</keyword>
<sequence>MNQRRFVVGALVAVVALIIMTLDFTFKDTSNTGQVIVINAGSRQTTALLYQWNLDLEGDCVREMERLYHPNISLASFEGNLTGLTNFMQGLLTEIERWDLSSSHIPIYFGATAGMRALNESNPDQADEILKLIKRVIEDSPFKEGKVEILSGEEEAHYGWLTVNLLVGAIPESQSSECGMESIQTSGAMDMGGGSLEVAFESGEDSDERLRLFNRTFLIRSDMSNCYGINWATRRFLALNVFRHYQGGNNLSGALIPNPCANEHCQGFQDSNPLGTNKMDIFGKNGFSCTQFRDRGFSAVLDPIPDNFTFQFDGFYDKQKKYLNKIA</sequence>
<proteinExistence type="inferred from homology"/>
<dbReference type="Gene3D" id="3.30.420.40">
    <property type="match status" value="1"/>
</dbReference>
<evidence type="ECO:0000256" key="1">
    <source>
        <dbReference type="ARBA" id="ARBA00009283"/>
    </source>
</evidence>
<comment type="caution">
    <text evidence="4">The sequence shown here is derived from an EMBL/GenBank/DDBJ whole genome shotgun (WGS) entry which is preliminary data.</text>
</comment>
<protein>
    <recommendedName>
        <fullName evidence="6">Apyrase</fullName>
    </recommendedName>
</protein>
<evidence type="ECO:0000256" key="3">
    <source>
        <dbReference type="PIRSR" id="PIRSR600407-1"/>
    </source>
</evidence>
<name>A0A553NQT9_TIGCA</name>
<feature type="active site" description="Proton acceptor" evidence="3">
    <location>
        <position position="155"/>
    </location>
</feature>
<evidence type="ECO:0000313" key="4">
    <source>
        <dbReference type="EMBL" id="TRY67770.1"/>
    </source>
</evidence>
<dbReference type="PANTHER" id="PTHR11782">
    <property type="entry name" value="ADENOSINE/GUANOSINE DIPHOSPHATASE"/>
    <property type="match status" value="1"/>
</dbReference>
<dbReference type="GO" id="GO:0009134">
    <property type="term" value="P:nucleoside diphosphate catabolic process"/>
    <property type="evidence" value="ECO:0007669"/>
    <property type="project" value="TreeGrafter"/>
</dbReference>
<dbReference type="GO" id="GO:0016020">
    <property type="term" value="C:membrane"/>
    <property type="evidence" value="ECO:0007669"/>
    <property type="project" value="TreeGrafter"/>
</dbReference>
<evidence type="ECO:0000256" key="2">
    <source>
        <dbReference type="ARBA" id="ARBA00022801"/>
    </source>
</evidence>
<organism evidence="4 5">
    <name type="scientific">Tigriopus californicus</name>
    <name type="common">Marine copepod</name>
    <dbReference type="NCBI Taxonomy" id="6832"/>
    <lineage>
        <taxon>Eukaryota</taxon>
        <taxon>Metazoa</taxon>
        <taxon>Ecdysozoa</taxon>
        <taxon>Arthropoda</taxon>
        <taxon>Crustacea</taxon>
        <taxon>Multicrustacea</taxon>
        <taxon>Hexanauplia</taxon>
        <taxon>Copepoda</taxon>
        <taxon>Harpacticoida</taxon>
        <taxon>Harpacticidae</taxon>
        <taxon>Tigriopus</taxon>
    </lineage>
</organism>
<dbReference type="PANTHER" id="PTHR11782:SF83">
    <property type="entry name" value="GUANOSINE-DIPHOSPHATASE"/>
    <property type="match status" value="1"/>
</dbReference>
<dbReference type="Proteomes" id="UP000318571">
    <property type="component" value="Chromosome 4"/>
</dbReference>
<dbReference type="EMBL" id="VCGU01000011">
    <property type="protein sequence ID" value="TRY67770.1"/>
    <property type="molecule type" value="Genomic_DNA"/>
</dbReference>
<comment type="similarity">
    <text evidence="1">Belongs to the GDA1/CD39 NTPase family.</text>
</comment>
<dbReference type="InterPro" id="IPR000407">
    <property type="entry name" value="GDA1_CD39_NTPase"/>
</dbReference>
<dbReference type="Gene3D" id="3.30.420.150">
    <property type="entry name" value="Exopolyphosphatase. Domain 2"/>
    <property type="match status" value="1"/>
</dbReference>
<dbReference type="GO" id="GO:0004382">
    <property type="term" value="F:GDP phosphatase activity"/>
    <property type="evidence" value="ECO:0007669"/>
    <property type="project" value="TreeGrafter"/>
</dbReference>